<feature type="region of interest" description="Disordered" evidence="1">
    <location>
        <begin position="109"/>
        <end position="129"/>
    </location>
</feature>
<dbReference type="AlphaFoldDB" id="A0A0G4I7V3"/>
<evidence type="ECO:0000259" key="2">
    <source>
        <dbReference type="PROSITE" id="PS50878"/>
    </source>
</evidence>
<protein>
    <recommendedName>
        <fullName evidence="2">Reverse transcriptase domain-containing protein</fullName>
    </recommendedName>
</protein>
<evidence type="ECO:0000256" key="1">
    <source>
        <dbReference type="SAM" id="MobiDB-lite"/>
    </source>
</evidence>
<gene>
    <name evidence="3" type="ORF">Cvel_1958</name>
</gene>
<dbReference type="VEuPathDB" id="CryptoDB:Cvel_1958"/>
<dbReference type="EMBL" id="CDMZ01005550">
    <property type="protein sequence ID" value="CEM53189.1"/>
    <property type="molecule type" value="Genomic_DNA"/>
</dbReference>
<sequence length="153" mass="16605">MKQGDLLSPLFFLIFINDLHERVKASGRVEVLLGGVECDSLGYADDLVLVAESVYDLQTLTLYPPKPYMVLPWRFNARTTSMGTTTQQGLSSEEIREAVLGVISAAEGKDTEKGKDKGGGCLSSPPEREEIDRGALDECHPGLIEGECLAFLG</sequence>
<evidence type="ECO:0000313" key="3">
    <source>
        <dbReference type="EMBL" id="CEM53189.1"/>
    </source>
</evidence>
<feature type="compositionally biased region" description="Basic and acidic residues" evidence="1">
    <location>
        <begin position="109"/>
        <end position="118"/>
    </location>
</feature>
<dbReference type="PROSITE" id="PS50878">
    <property type="entry name" value="RT_POL"/>
    <property type="match status" value="1"/>
</dbReference>
<name>A0A0G4I7V3_9ALVE</name>
<organism evidence="3">
    <name type="scientific">Chromera velia CCMP2878</name>
    <dbReference type="NCBI Taxonomy" id="1169474"/>
    <lineage>
        <taxon>Eukaryota</taxon>
        <taxon>Sar</taxon>
        <taxon>Alveolata</taxon>
        <taxon>Colpodellida</taxon>
        <taxon>Chromeraceae</taxon>
        <taxon>Chromera</taxon>
    </lineage>
</organism>
<dbReference type="InterPro" id="IPR000477">
    <property type="entry name" value="RT_dom"/>
</dbReference>
<proteinExistence type="predicted"/>
<reference evidence="3" key="1">
    <citation type="submission" date="2014-11" db="EMBL/GenBank/DDBJ databases">
        <authorList>
            <person name="Otto D Thomas"/>
            <person name="Naeem Raeece"/>
        </authorList>
    </citation>
    <scope>NUCLEOTIDE SEQUENCE</scope>
</reference>
<accession>A0A0G4I7V3</accession>
<feature type="domain" description="Reverse transcriptase" evidence="2">
    <location>
        <begin position="1"/>
        <end position="104"/>
    </location>
</feature>